<gene>
    <name evidence="1" type="ORF">G3I71_22315</name>
</gene>
<comment type="caution">
    <text evidence="1">The sequence shown here is derived from an EMBL/GenBank/DDBJ whole genome shotgun (WGS) entry which is preliminary data.</text>
</comment>
<organism evidence="1">
    <name type="scientific">Streptomyces sp. SID12501</name>
    <dbReference type="NCBI Taxonomy" id="2706042"/>
    <lineage>
        <taxon>Bacteria</taxon>
        <taxon>Bacillati</taxon>
        <taxon>Actinomycetota</taxon>
        <taxon>Actinomycetes</taxon>
        <taxon>Kitasatosporales</taxon>
        <taxon>Streptomycetaceae</taxon>
        <taxon>Streptomyces</taxon>
    </lineage>
</organism>
<accession>A0A6B3BW66</accession>
<dbReference type="RefSeq" id="WP_164316608.1">
    <property type="nucleotide sequence ID" value="NZ_JAAGLU010000018.1"/>
</dbReference>
<dbReference type="EMBL" id="JAAGLU010000018">
    <property type="protein sequence ID" value="NEC88486.1"/>
    <property type="molecule type" value="Genomic_DNA"/>
</dbReference>
<proteinExistence type="predicted"/>
<sequence>MTAGIRLSARPRDGYRRIPRVRSALSLGAAIIRVTRHWMPWFGQAVTSAMETSTA</sequence>
<reference evidence="1" key="1">
    <citation type="submission" date="2020-01" db="EMBL/GenBank/DDBJ databases">
        <title>Insect and environment-associated Actinomycetes.</title>
        <authorList>
            <person name="Currrie C."/>
            <person name="Chevrette M."/>
            <person name="Carlson C."/>
            <person name="Stubbendieck R."/>
            <person name="Wendt-Pienkowski E."/>
        </authorList>
    </citation>
    <scope>NUCLEOTIDE SEQUENCE</scope>
    <source>
        <strain evidence="1">SID12501</strain>
    </source>
</reference>
<protein>
    <submittedName>
        <fullName evidence="1">Uncharacterized protein</fullName>
    </submittedName>
</protein>
<evidence type="ECO:0000313" key="1">
    <source>
        <dbReference type="EMBL" id="NEC88486.1"/>
    </source>
</evidence>
<name>A0A6B3BW66_9ACTN</name>
<dbReference type="AlphaFoldDB" id="A0A6B3BW66"/>